<keyword evidence="1" id="KW-0472">Membrane</keyword>
<dbReference type="InterPro" id="IPR052942">
    <property type="entry name" value="LPS_cholinephosphotransferase"/>
</dbReference>
<protein>
    <submittedName>
        <fullName evidence="3">LicD family protein</fullName>
    </submittedName>
</protein>
<dbReference type="Pfam" id="PF04991">
    <property type="entry name" value="LicD"/>
    <property type="match status" value="1"/>
</dbReference>
<accession>A0A9J6ZM48</accession>
<organism evidence="3 4">
    <name type="scientific">Xiashengella succiniciproducens</name>
    <dbReference type="NCBI Taxonomy" id="2949635"/>
    <lineage>
        <taxon>Bacteria</taxon>
        <taxon>Pseudomonadati</taxon>
        <taxon>Bacteroidota</taxon>
        <taxon>Bacteroidia</taxon>
        <taxon>Marinilabiliales</taxon>
        <taxon>Marinilabiliaceae</taxon>
        <taxon>Xiashengella</taxon>
    </lineage>
</organism>
<dbReference type="RefSeq" id="WP_250722204.1">
    <property type="nucleotide sequence ID" value="NZ_CP098400.1"/>
</dbReference>
<reference evidence="3" key="1">
    <citation type="submission" date="2022-05" db="EMBL/GenBank/DDBJ databases">
        <authorList>
            <person name="Sun X."/>
        </authorList>
    </citation>
    <scope>NUCLEOTIDE SEQUENCE</scope>
    <source>
        <strain evidence="3">Ai-910</strain>
    </source>
</reference>
<dbReference type="InterPro" id="IPR007074">
    <property type="entry name" value="LicD/FKTN/FKRP_NTP_transf"/>
</dbReference>
<evidence type="ECO:0000313" key="4">
    <source>
        <dbReference type="Proteomes" id="UP001056426"/>
    </source>
</evidence>
<keyword evidence="1" id="KW-1133">Transmembrane helix</keyword>
<feature type="domain" description="LicD/FKTN/FKRP nucleotidyltransferase" evidence="2">
    <location>
        <begin position="24"/>
        <end position="243"/>
    </location>
</feature>
<sequence>MRRLSNKEVQSIQLNILKEIVEFCNENNLRFYLIYGSLLGAVRHNGFIPWDDDIDIAMSRPDYEKFLHTFNVSHKQYKVESFRINKYVPYFYAKVQDINTLVVPRSNHGHQIGVSVDVFPIDGASSNSIIQWIHFRLFEVIRLLYNFKIKVFKKEKSLGRNLLLSLGKLFAFWIPFGLLVRVLDSINRLYSFEKSEYVTVCASTDKRISYDKKEFEKVVFIEFEGIPMPCPVGYDLLLKSMYKDYMKLPEPNKRVSHHQIEAFELESNV</sequence>
<dbReference type="PANTHER" id="PTHR43404">
    <property type="entry name" value="LIPOPOLYSACCHARIDE CHOLINEPHOSPHOTRANSFERASE LICD"/>
    <property type="match status" value="1"/>
</dbReference>
<evidence type="ECO:0000313" key="3">
    <source>
        <dbReference type="EMBL" id="URW78801.1"/>
    </source>
</evidence>
<keyword evidence="4" id="KW-1185">Reference proteome</keyword>
<dbReference type="Proteomes" id="UP001056426">
    <property type="component" value="Chromosome"/>
</dbReference>
<evidence type="ECO:0000259" key="2">
    <source>
        <dbReference type="Pfam" id="PF04991"/>
    </source>
</evidence>
<name>A0A9J6ZM48_9BACT</name>
<dbReference type="PANTHER" id="PTHR43404:SF2">
    <property type="entry name" value="LIPOPOLYSACCHARIDE CHOLINEPHOSPHOTRANSFERASE LICD"/>
    <property type="match status" value="1"/>
</dbReference>
<feature type="transmembrane region" description="Helical" evidence="1">
    <location>
        <begin position="162"/>
        <end position="183"/>
    </location>
</feature>
<reference evidence="3" key="2">
    <citation type="submission" date="2022-06" db="EMBL/GenBank/DDBJ databases">
        <title>Xiashengella guii gen. nov. sp. nov., a bacterium isolated form anaerobic digestion tank.</title>
        <authorList>
            <person name="Huang H."/>
        </authorList>
    </citation>
    <scope>NUCLEOTIDE SEQUENCE</scope>
    <source>
        <strain evidence="3">Ai-910</strain>
    </source>
</reference>
<dbReference type="KEGG" id="alkq:M9189_07990"/>
<keyword evidence="1" id="KW-0812">Transmembrane</keyword>
<evidence type="ECO:0000256" key="1">
    <source>
        <dbReference type="SAM" id="Phobius"/>
    </source>
</evidence>
<proteinExistence type="predicted"/>
<dbReference type="GO" id="GO:0009100">
    <property type="term" value="P:glycoprotein metabolic process"/>
    <property type="evidence" value="ECO:0007669"/>
    <property type="project" value="UniProtKB-ARBA"/>
</dbReference>
<dbReference type="AlphaFoldDB" id="A0A9J6ZM48"/>
<gene>
    <name evidence="3" type="ORF">M9189_07990</name>
</gene>
<dbReference type="EMBL" id="CP098400">
    <property type="protein sequence ID" value="URW78801.1"/>
    <property type="molecule type" value="Genomic_DNA"/>
</dbReference>